<evidence type="ECO:0000256" key="10">
    <source>
        <dbReference type="ARBA" id="ARBA00069363"/>
    </source>
</evidence>
<comment type="similarity">
    <text evidence="3">Belongs to the peptidase M24B family.</text>
</comment>
<dbReference type="InterPro" id="IPR000994">
    <property type="entry name" value="Pept_M24"/>
</dbReference>
<comment type="caution">
    <text evidence="14">The sequence shown here is derived from an EMBL/GenBank/DDBJ whole genome shotgun (WGS) entry which is preliminary data.</text>
</comment>
<dbReference type="SMART" id="SM01011">
    <property type="entry name" value="AMP_N"/>
    <property type="match status" value="1"/>
</dbReference>
<accession>A0A1C7ZAV5</accession>
<comment type="cofactor">
    <cofactor evidence="2">
        <name>Mn(2+)</name>
        <dbReference type="ChEBI" id="CHEBI:29035"/>
    </cofactor>
</comment>
<dbReference type="Pfam" id="PF05195">
    <property type="entry name" value="AMP_N"/>
    <property type="match status" value="1"/>
</dbReference>
<dbReference type="SUPFAM" id="SSF53092">
    <property type="entry name" value="Creatinase/prolidase N-terminal domain"/>
    <property type="match status" value="1"/>
</dbReference>
<evidence type="ECO:0000256" key="12">
    <source>
        <dbReference type="ARBA" id="ARBA00081411"/>
    </source>
</evidence>
<evidence type="ECO:0000256" key="9">
    <source>
        <dbReference type="ARBA" id="ARBA00023211"/>
    </source>
</evidence>
<evidence type="ECO:0000256" key="7">
    <source>
        <dbReference type="ARBA" id="ARBA00022801"/>
    </source>
</evidence>
<reference evidence="14 15" key="1">
    <citation type="submission" date="2015-07" db="EMBL/GenBank/DDBJ databases">
        <title>Draft genome sequence of a diazotrophic, plant growth-promoting rhizobacterium of the Pseudomonas syringae complex.</title>
        <authorList>
            <person name="Patten C.L."/>
            <person name="Jeong H."/>
        </authorList>
    </citation>
    <scope>NUCLEOTIDE SEQUENCE [LARGE SCALE GENOMIC DNA]</scope>
    <source>
        <strain evidence="14 15">GR12-2</strain>
    </source>
</reference>
<proteinExistence type="inferred from homology"/>
<evidence type="ECO:0000256" key="8">
    <source>
        <dbReference type="ARBA" id="ARBA00023049"/>
    </source>
</evidence>
<dbReference type="InterPro" id="IPR036005">
    <property type="entry name" value="Creatinase/aminopeptidase-like"/>
</dbReference>
<evidence type="ECO:0000256" key="4">
    <source>
        <dbReference type="ARBA" id="ARBA00012574"/>
    </source>
</evidence>
<evidence type="ECO:0000259" key="13">
    <source>
        <dbReference type="SMART" id="SM01011"/>
    </source>
</evidence>
<dbReference type="OrthoDB" id="9806388at2"/>
<dbReference type="PATRIC" id="fig|317.243.peg.2520"/>
<dbReference type="SUPFAM" id="SSF55920">
    <property type="entry name" value="Creatinase/aminopeptidase"/>
    <property type="match status" value="1"/>
</dbReference>
<comment type="catalytic activity">
    <reaction evidence="1">
        <text>Release of any N-terminal amino acid, including proline, that is linked to proline, even from a dipeptide or tripeptide.</text>
        <dbReference type="EC" id="3.4.11.9"/>
    </reaction>
</comment>
<dbReference type="RefSeq" id="WP_065831910.1">
    <property type="nucleotide sequence ID" value="NZ_LGSI01000013.1"/>
</dbReference>
<dbReference type="Gene3D" id="3.90.230.10">
    <property type="entry name" value="Creatinase/methionine aminopeptidase superfamily"/>
    <property type="match status" value="1"/>
</dbReference>
<dbReference type="EMBL" id="LGSI01000013">
    <property type="protein sequence ID" value="OCR26489.1"/>
    <property type="molecule type" value="Genomic_DNA"/>
</dbReference>
<dbReference type="GO" id="GO:0005829">
    <property type="term" value="C:cytosol"/>
    <property type="evidence" value="ECO:0007669"/>
    <property type="project" value="TreeGrafter"/>
</dbReference>
<keyword evidence="6" id="KW-0479">Metal-binding</keyword>
<evidence type="ECO:0000256" key="2">
    <source>
        <dbReference type="ARBA" id="ARBA00001936"/>
    </source>
</evidence>
<keyword evidence="14" id="KW-0031">Aminopeptidase</keyword>
<dbReference type="InterPro" id="IPR007865">
    <property type="entry name" value="Aminopep_P_N"/>
</dbReference>
<sequence length="447" mass="49455">MIHIPKSEYARRRKALMAQMEPNSIAILPAAAVAIRNRDVEHVYRQDSDFQYLSGFPEPEAVVVLIPGREYGEYVLFCRERNPARELWDGLRAGQEGAIRDFGADDAFPINDIDDILPGLIEGRDRVYSAMGSNPEFDRHLMDWINVIRSKAHLGAQPPKEFVALDHLLHDMRLYKSAAEVKVMREAAQISARAHVRAMQASRAGLHEFSLEAELDYEFRKGGAKMPAYGSIVASGRNACILHYQENDAVLKDGDLVLIDAGCEIDCYASDITRTFPVSGTFSPEQKAIYELVLKSQEAAFAAIGPGKHWNQAHEATVHVITAGLVELGLLQGDVGELIVNEAFKPFYMHRAGHWLGMDVHDVGDYKVGGEWRVLEVGMALTVEPGIYIAPDNQNVAKKWRGIGVRIEDDVVVTKQGCDILTDGVPKTVAAIEALMAEARNQPGWAA</sequence>
<dbReference type="PANTHER" id="PTHR43226:SF4">
    <property type="entry name" value="XAA-PRO AMINOPEPTIDASE 3"/>
    <property type="match status" value="1"/>
</dbReference>
<keyword evidence="7" id="KW-0378">Hydrolase</keyword>
<evidence type="ECO:0000313" key="14">
    <source>
        <dbReference type="EMBL" id="OCR26489.1"/>
    </source>
</evidence>
<gene>
    <name evidence="14" type="ORF">AFK24_03475</name>
</gene>
<organism evidence="14 15">
    <name type="scientific">Pseudomonas syringae</name>
    <dbReference type="NCBI Taxonomy" id="317"/>
    <lineage>
        <taxon>Bacteria</taxon>
        <taxon>Pseudomonadati</taxon>
        <taxon>Pseudomonadota</taxon>
        <taxon>Gammaproteobacteria</taxon>
        <taxon>Pseudomonadales</taxon>
        <taxon>Pseudomonadaceae</taxon>
        <taxon>Pseudomonas</taxon>
    </lineage>
</organism>
<dbReference type="Proteomes" id="UP000093104">
    <property type="component" value="Unassembled WGS sequence"/>
</dbReference>
<dbReference type="NCBIfam" id="NF008131">
    <property type="entry name" value="PRK10879.1"/>
    <property type="match status" value="1"/>
</dbReference>
<keyword evidence="9" id="KW-0464">Manganese</keyword>
<evidence type="ECO:0000313" key="15">
    <source>
        <dbReference type="Proteomes" id="UP000093104"/>
    </source>
</evidence>
<dbReference type="InterPro" id="IPR052433">
    <property type="entry name" value="X-Pro_dipept-like"/>
</dbReference>
<dbReference type="AlphaFoldDB" id="A0A1C7ZAV5"/>
<evidence type="ECO:0000256" key="6">
    <source>
        <dbReference type="ARBA" id="ARBA00022723"/>
    </source>
</evidence>
<protein>
    <recommendedName>
        <fullName evidence="10">Xaa-Pro aminopeptidase</fullName>
        <ecNumber evidence="4">3.4.11.9</ecNumber>
    </recommendedName>
    <alternativeName>
        <fullName evidence="11">Aminopeptidase P II</fullName>
    </alternativeName>
    <alternativeName>
        <fullName evidence="12">X-Pro aminopeptidase</fullName>
    </alternativeName>
</protein>
<evidence type="ECO:0000256" key="11">
    <source>
        <dbReference type="ARBA" id="ARBA00075356"/>
    </source>
</evidence>
<dbReference type="Pfam" id="PF00557">
    <property type="entry name" value="Peptidase_M24"/>
    <property type="match status" value="1"/>
</dbReference>
<dbReference type="FunFam" id="3.90.230.10:FF:000002">
    <property type="entry name" value="Xaa-Pro aminopeptidase 3"/>
    <property type="match status" value="1"/>
</dbReference>
<dbReference type="GO" id="GO:0070006">
    <property type="term" value="F:metalloaminopeptidase activity"/>
    <property type="evidence" value="ECO:0007669"/>
    <property type="project" value="InterPro"/>
</dbReference>
<evidence type="ECO:0000256" key="3">
    <source>
        <dbReference type="ARBA" id="ARBA00008766"/>
    </source>
</evidence>
<keyword evidence="8" id="KW-0482">Metalloprotease</keyword>
<dbReference type="InterPro" id="IPR029149">
    <property type="entry name" value="Creatin/AminoP/Spt16_N"/>
</dbReference>
<dbReference type="Gene3D" id="3.40.350.10">
    <property type="entry name" value="Creatinase/prolidase N-terminal domain"/>
    <property type="match status" value="1"/>
</dbReference>
<dbReference type="FunFam" id="3.40.350.10:FF:000009">
    <property type="entry name" value="Xaa-Pro aminopeptidase"/>
    <property type="match status" value="1"/>
</dbReference>
<dbReference type="CDD" id="cd01087">
    <property type="entry name" value="Prolidase"/>
    <property type="match status" value="1"/>
</dbReference>
<dbReference type="PANTHER" id="PTHR43226">
    <property type="entry name" value="XAA-PRO AMINOPEPTIDASE 3"/>
    <property type="match status" value="1"/>
</dbReference>
<dbReference type="GO" id="GO:0006508">
    <property type="term" value="P:proteolysis"/>
    <property type="evidence" value="ECO:0007669"/>
    <property type="project" value="UniProtKB-KW"/>
</dbReference>
<feature type="domain" description="Aminopeptidase P N-terminal" evidence="13">
    <location>
        <begin position="4"/>
        <end position="138"/>
    </location>
</feature>
<dbReference type="GO" id="GO:0030145">
    <property type="term" value="F:manganese ion binding"/>
    <property type="evidence" value="ECO:0007669"/>
    <property type="project" value="InterPro"/>
</dbReference>
<dbReference type="EC" id="3.4.11.9" evidence="4"/>
<evidence type="ECO:0000256" key="1">
    <source>
        <dbReference type="ARBA" id="ARBA00001424"/>
    </source>
</evidence>
<keyword evidence="5" id="KW-0645">Protease</keyword>
<name>A0A1C7ZAV5_PSESX</name>
<evidence type="ECO:0000256" key="5">
    <source>
        <dbReference type="ARBA" id="ARBA00022670"/>
    </source>
</evidence>